<sequence length="172" mass="19902">GGHQQGHFDRQPGPRPGDTLHAERQVERPVHDGRQPLLPRPERPAAGPHQLVPGDGLGRPRRIDGPAHGAGLPRQGQAGLRRRPARSPRVPGPERPDQDVPGRQRDGTPTARLPDRQRGRLRRRRGRLRQPRSRGWRWLRQPRRGRRPNRPGRPGRRRFRRPRRRYRRGALL</sequence>
<protein>
    <submittedName>
        <fullName evidence="2">Single-stranded DNA-binding protein</fullName>
    </submittedName>
</protein>
<feature type="non-terminal residue" evidence="2">
    <location>
        <position position="1"/>
    </location>
</feature>
<feature type="non-terminal residue" evidence="2">
    <location>
        <position position="172"/>
    </location>
</feature>
<feature type="compositionally biased region" description="Basic residues" evidence="1">
    <location>
        <begin position="119"/>
        <end position="172"/>
    </location>
</feature>
<evidence type="ECO:0000313" key="2">
    <source>
        <dbReference type="EMBL" id="CAA9583493.1"/>
    </source>
</evidence>
<reference evidence="2" key="1">
    <citation type="submission" date="2020-02" db="EMBL/GenBank/DDBJ databases">
        <authorList>
            <person name="Meier V. D."/>
        </authorList>
    </citation>
    <scope>NUCLEOTIDE SEQUENCE</scope>
    <source>
        <strain evidence="2">AVDCRST_MAG59</strain>
    </source>
</reference>
<proteinExistence type="predicted"/>
<gene>
    <name evidence="2" type="ORF">AVDCRST_MAG59-5130</name>
</gene>
<feature type="region of interest" description="Disordered" evidence="1">
    <location>
        <begin position="1"/>
        <end position="172"/>
    </location>
</feature>
<dbReference type="EMBL" id="CADCWF010000364">
    <property type="protein sequence ID" value="CAA9583493.1"/>
    <property type="molecule type" value="Genomic_DNA"/>
</dbReference>
<accession>A0A6J4VP35</accession>
<name>A0A6J4VP35_9BACT</name>
<evidence type="ECO:0000256" key="1">
    <source>
        <dbReference type="SAM" id="MobiDB-lite"/>
    </source>
</evidence>
<dbReference type="AlphaFoldDB" id="A0A6J4VP35"/>
<dbReference type="GO" id="GO:0003677">
    <property type="term" value="F:DNA binding"/>
    <property type="evidence" value="ECO:0007669"/>
    <property type="project" value="UniProtKB-KW"/>
</dbReference>
<organism evidence="2">
    <name type="scientific">uncultured Thermomicrobiales bacterium</name>
    <dbReference type="NCBI Taxonomy" id="1645740"/>
    <lineage>
        <taxon>Bacteria</taxon>
        <taxon>Pseudomonadati</taxon>
        <taxon>Thermomicrobiota</taxon>
        <taxon>Thermomicrobia</taxon>
        <taxon>Thermomicrobiales</taxon>
        <taxon>environmental samples</taxon>
    </lineage>
</organism>
<feature type="compositionally biased region" description="Basic and acidic residues" evidence="1">
    <location>
        <begin position="1"/>
        <end position="34"/>
    </location>
</feature>
<feature type="compositionally biased region" description="Basic and acidic residues" evidence="1">
    <location>
        <begin position="92"/>
        <end position="106"/>
    </location>
</feature>
<keyword evidence="2" id="KW-0238">DNA-binding</keyword>